<dbReference type="SUPFAM" id="SSF47616">
    <property type="entry name" value="GST C-terminal domain-like"/>
    <property type="match status" value="1"/>
</dbReference>
<dbReference type="Gene3D" id="1.20.1050.10">
    <property type="match status" value="2"/>
</dbReference>
<proteinExistence type="predicted"/>
<evidence type="ECO:0000259" key="1">
    <source>
        <dbReference type="Pfam" id="PF13417"/>
    </source>
</evidence>
<accession>A0A6J7DDG1</accession>
<dbReference type="EMBL" id="CAFBLU010000004">
    <property type="protein sequence ID" value="CAB4865233.1"/>
    <property type="molecule type" value="Genomic_DNA"/>
</dbReference>
<dbReference type="Pfam" id="PF13417">
    <property type="entry name" value="GST_N_3"/>
    <property type="match status" value="1"/>
</dbReference>
<dbReference type="Pfam" id="PF13410">
    <property type="entry name" value="GST_C_2"/>
    <property type="match status" value="1"/>
</dbReference>
<name>A0A6J7DDG1_9ZZZZ</name>
<reference evidence="2" key="1">
    <citation type="submission" date="2020-05" db="EMBL/GenBank/DDBJ databases">
        <authorList>
            <person name="Chiriac C."/>
            <person name="Salcher M."/>
            <person name="Ghai R."/>
            <person name="Kavagutti S V."/>
        </authorList>
    </citation>
    <scope>NUCLEOTIDE SEQUENCE</scope>
</reference>
<protein>
    <submittedName>
        <fullName evidence="2">Unannotated protein</fullName>
    </submittedName>
</protein>
<dbReference type="AlphaFoldDB" id="A0A6J7DDG1"/>
<dbReference type="InterPro" id="IPR036282">
    <property type="entry name" value="Glutathione-S-Trfase_C_sf"/>
</dbReference>
<feature type="domain" description="GST N-terminal" evidence="1">
    <location>
        <begin position="6"/>
        <end position="79"/>
    </location>
</feature>
<evidence type="ECO:0000313" key="2">
    <source>
        <dbReference type="EMBL" id="CAB4865233.1"/>
    </source>
</evidence>
<gene>
    <name evidence="2" type="ORF">UFOPK3444_00412</name>
</gene>
<dbReference type="SUPFAM" id="SSF52833">
    <property type="entry name" value="Thioredoxin-like"/>
    <property type="match status" value="1"/>
</dbReference>
<sequence>MGKPVLYAMRSSLYSSKARSYLLKQGIDFTERPPGDPRYATEVTPAIGRWIIPVLQTADGELIQDTEDIIAHLDASVPQERSAFPPSGVIAVIARMLDMLGSEGLMRPALHFRWNFDEHNMPFVLEDFGRGLVLPGASNAFEATSWDFGEDFGAGGDKEARAQVAEFAGNRMRELTVDFGVNEETIPEVERSYSEFLSLLSAHFERSPYLLGGRPTLADYALMAPLYAHLSRDPYPSMIMKRDAWPVWSWVERMLVPIAGTGQYGEVPSDLFSDDALPQTLLDLLAYVGREMVEDIAATVAFIDTYLADSPDVSEGDIIAGKATRRALGKVTWTWRGHEVTTHSIPYRVLHLQNIQAEFDRLDSDKQSQVRGVFADAGLELFLDLKPRRRVERADNVEVWGAEQDPTLTPR</sequence>
<organism evidence="2">
    <name type="scientific">freshwater metagenome</name>
    <dbReference type="NCBI Taxonomy" id="449393"/>
    <lineage>
        <taxon>unclassified sequences</taxon>
        <taxon>metagenomes</taxon>
        <taxon>ecological metagenomes</taxon>
    </lineage>
</organism>
<dbReference type="InterPro" id="IPR004045">
    <property type="entry name" value="Glutathione_S-Trfase_N"/>
</dbReference>
<dbReference type="InterPro" id="IPR036249">
    <property type="entry name" value="Thioredoxin-like_sf"/>
</dbReference>
<dbReference type="Gene3D" id="3.40.30.10">
    <property type="entry name" value="Glutaredoxin"/>
    <property type="match status" value="1"/>
</dbReference>